<feature type="region of interest" description="Disordered" evidence="1">
    <location>
        <begin position="777"/>
        <end position="869"/>
    </location>
</feature>
<feature type="compositionally biased region" description="Low complexity" evidence="1">
    <location>
        <begin position="898"/>
        <end position="912"/>
    </location>
</feature>
<proteinExistence type="predicted"/>
<feature type="compositionally biased region" description="Polar residues" evidence="1">
    <location>
        <begin position="1294"/>
        <end position="1303"/>
    </location>
</feature>
<feature type="region of interest" description="Disordered" evidence="1">
    <location>
        <begin position="1650"/>
        <end position="1688"/>
    </location>
</feature>
<feature type="region of interest" description="Disordered" evidence="1">
    <location>
        <begin position="1465"/>
        <end position="1485"/>
    </location>
</feature>
<sequence length="1688" mass="181664">MSEATSSVAPRPSTGDPGGRQISSGGKMSSDPSRQVTPPSPAPPSPEDATGIAIRMVGKLLDISPNVDADIFWIAEEVVAEGMRPDWLELSDESTGLPYFHNVVTRETTWRHPCAGFLDPVIEFFRSLRGNRSSAAVLEILRSYTRRIAHQAHLEGRSWEGPFDAAKWRQSAGSGDKTGSSNNTTRGTPLKSATTGLFEDGGTPAPPVGGRGVRGEGKRVGLRFAEDEKEKEKETTPLKNLREKGWSLERDKDRRPDSNETPSGASLAGIQEPYWYNRVTGKSVWSNPFLEINYRFGLIMKILTRYTKDFQTDDNRGLAAELARANEAALAIQGHFRSYRWRSSANRLKEAELPNVNKLYDATPATLNSLHWERNLAATQIQAGWKAYCVSGFLERRRAWCRNTCAVSEHTAASNRPSSDPFPSDGILPGSAGLTSNAETTGLGDKPSSQGTGGTVAQAFARNQYQSRKGSADWGTTVGDASAVARRSSKVDVVGGVGSCDFFWKDIPAETARAEALRAQRIAHTHALQSQKKETEEEEGKAVTAPNPMLTVSEDPYLSEKYRRMLERAVIRVAAKKVTKEERACLRPLIGLPEGISESSSISSLASSPFLSNPPESSNGERGMRALKSANFPLRQQYSRAVSLKPRASTSNILDGDSSARRFPVSMSLFHGAPPAWFLAERSLSDSVAGQDDNDSGFPGPSGGSIAQPPPPPDTVHKRRLWRTASMELAAIESAMADQRRALVKSRRDHYEQELEGFQPPPLERVWSRARGRQMAAKKLGAASPDSANEASLPASPRLPPPEAVEAEAEAEGEGEREDDDVAEEEALQEGSEEGEQSGSRCGRHMSPDRRPYTLIGPVSRGKGRGTGEALADVRALEDLKRQKRRANFGARLDACISAGGSPSSSRAASRPSSKKKRASQKKENEGEEEDGEEEEETFPSPGRFSLDDLQESFEENGDLWREEDEKDKENGLSRRKLFSSQSEATAGRVEGDAISLSSESSGDTEVMPEFKCKEELAPRLPPLSVECADVGMVASPPPHGGLGGGSVRASPLDRSHSKKSLPSSSPATPQGENSKSSDRWQAHLPLPQGDSSQRVRQQERGLEKGKSKESLLERGKSRDKLLLGEDGGTGSSREGKDKRLEKGKSKDSLKLGGEAQEDQMEEPTEVEKPKTPTTTHNPDRIRAQEILCTFRGERERQRQTEREERLRTPGGTMTRGPAFLSSDSGAPSAPGAHTATVSHATASASGSEHKSQKSQQSGSAASASASARGEGKPLLMLPDSSSMQQTGGGGRTSILTGRQSILTGGGRQSVVSGGARQSIMSAQYSATSSGAAKGKDPGGLDLVTWPSAAWNQFNRLHFNYTPRGPRMGSEEKLETRLRATLMATGSTSSKPTKGGEGAEKSPSGAKGRPPDDFAAALSMQKQKKDKRAATPIQAEIPLELDARTGLCVFPRLRSEHLREIAESSMPTRIGGSPSNQRNISLPPVNTRPVSASLSKAAFTGWKSVVPQAGSGYDSEDSAGGYSPRFPQRGSGGEGGDVFRSVSMPADLARLVGGAALMRMLVEERKYMEEIIVEGQTVTDVQREARGELVKKIFRPKWAVARQGDDEDGASPQSPAAAGATAGAAGRSRGSINYSEDAFKNVLPPRFLRMHASSTAGAGRKKGARDQTGDKEDMLGSSRKGSVAVPGD</sequence>
<feature type="compositionally biased region" description="Basic and acidic residues" evidence="1">
    <location>
        <begin position="1192"/>
        <end position="1208"/>
    </location>
</feature>
<feature type="region of interest" description="Disordered" evidence="1">
    <location>
        <begin position="1603"/>
        <end position="1630"/>
    </location>
</feature>
<evidence type="ECO:0000256" key="1">
    <source>
        <dbReference type="SAM" id="MobiDB-lite"/>
    </source>
</evidence>
<evidence type="ECO:0000259" key="2">
    <source>
        <dbReference type="PROSITE" id="PS50020"/>
    </source>
</evidence>
<feature type="compositionally biased region" description="Basic and acidic residues" evidence="1">
    <location>
        <begin position="213"/>
        <end position="258"/>
    </location>
</feature>
<feature type="compositionally biased region" description="Basic and acidic residues" evidence="1">
    <location>
        <begin position="1009"/>
        <end position="1018"/>
    </location>
</feature>
<feature type="compositionally biased region" description="Acidic residues" evidence="1">
    <location>
        <begin position="926"/>
        <end position="938"/>
    </location>
</feature>
<feature type="region of interest" description="Disordered" evidence="1">
    <location>
        <begin position="1"/>
        <end position="49"/>
    </location>
</feature>
<feature type="compositionally biased region" description="Basic and acidic residues" evidence="1">
    <location>
        <begin position="1134"/>
        <end position="1150"/>
    </location>
</feature>
<feature type="region of interest" description="Disordered" evidence="1">
    <location>
        <begin position="687"/>
        <end position="717"/>
    </location>
</feature>
<dbReference type="VEuPathDB" id="CryptoDB:Cvel_16972"/>
<feature type="compositionally biased region" description="Low complexity" evidence="1">
    <location>
        <begin position="1610"/>
        <end position="1630"/>
    </location>
</feature>
<accession>A0A0G4FGY7</accession>
<dbReference type="PROSITE" id="PS50020">
    <property type="entry name" value="WW_DOMAIN_2"/>
    <property type="match status" value="1"/>
</dbReference>
<feature type="region of interest" description="Disordered" evidence="1">
    <location>
        <begin position="410"/>
        <end position="454"/>
    </location>
</feature>
<feature type="compositionally biased region" description="Basic and acidic residues" evidence="1">
    <location>
        <begin position="1664"/>
        <end position="1674"/>
    </location>
</feature>
<organism evidence="3">
    <name type="scientific">Chromera velia CCMP2878</name>
    <dbReference type="NCBI Taxonomy" id="1169474"/>
    <lineage>
        <taxon>Eukaryota</taxon>
        <taxon>Sar</taxon>
        <taxon>Alveolata</taxon>
        <taxon>Colpodellida</taxon>
        <taxon>Chromeraceae</taxon>
        <taxon>Chromera</taxon>
    </lineage>
</organism>
<dbReference type="Gene3D" id="2.20.70.10">
    <property type="match status" value="1"/>
</dbReference>
<feature type="region of interest" description="Disordered" evidence="1">
    <location>
        <begin position="895"/>
        <end position="1315"/>
    </location>
</feature>
<feature type="region of interest" description="Disordered" evidence="1">
    <location>
        <begin position="1382"/>
        <end position="1413"/>
    </location>
</feature>
<feature type="region of interest" description="Disordered" evidence="1">
    <location>
        <begin position="525"/>
        <end position="549"/>
    </location>
</feature>
<feature type="region of interest" description="Disordered" evidence="1">
    <location>
        <begin position="168"/>
        <end position="267"/>
    </location>
</feature>
<feature type="compositionally biased region" description="Acidic residues" evidence="1">
    <location>
        <begin position="1156"/>
        <end position="1165"/>
    </location>
</feature>
<dbReference type="Pfam" id="PF00397">
    <property type="entry name" value="WW"/>
    <property type="match status" value="1"/>
</dbReference>
<dbReference type="SUPFAM" id="SSF51045">
    <property type="entry name" value="WW domain"/>
    <property type="match status" value="1"/>
</dbReference>
<feature type="compositionally biased region" description="Basic and acidic residues" evidence="1">
    <location>
        <begin position="1097"/>
        <end position="1124"/>
    </location>
</feature>
<feature type="domain" description="WW" evidence="2">
    <location>
        <begin position="81"/>
        <end position="115"/>
    </location>
</feature>
<dbReference type="InterPro" id="IPR001202">
    <property type="entry name" value="WW_dom"/>
</dbReference>
<dbReference type="InterPro" id="IPR036020">
    <property type="entry name" value="WW_dom_sf"/>
</dbReference>
<feature type="compositionally biased region" description="Low complexity" evidence="1">
    <location>
        <begin position="1254"/>
        <end position="1269"/>
    </location>
</feature>
<feature type="region of interest" description="Disordered" evidence="1">
    <location>
        <begin position="1510"/>
        <end position="1538"/>
    </location>
</feature>
<reference evidence="3" key="1">
    <citation type="submission" date="2014-11" db="EMBL/GenBank/DDBJ databases">
        <authorList>
            <person name="Otto D Thomas"/>
            <person name="Naeem Raeece"/>
        </authorList>
    </citation>
    <scope>NUCLEOTIDE SEQUENCE</scope>
</reference>
<feature type="compositionally biased region" description="Acidic residues" evidence="1">
    <location>
        <begin position="805"/>
        <end position="836"/>
    </location>
</feature>
<feature type="compositionally biased region" description="Polar residues" evidence="1">
    <location>
        <begin position="171"/>
        <end position="195"/>
    </location>
</feature>
<dbReference type="SMART" id="SM00456">
    <property type="entry name" value="WW"/>
    <property type="match status" value="1"/>
</dbReference>
<feature type="compositionally biased region" description="Acidic residues" evidence="1">
    <location>
        <begin position="949"/>
        <end position="967"/>
    </location>
</feature>
<feature type="compositionally biased region" description="Low complexity" evidence="1">
    <location>
        <begin position="1222"/>
        <end position="1247"/>
    </location>
</feature>
<gene>
    <name evidence="3" type="ORF">Cvel_16972</name>
</gene>
<feature type="compositionally biased region" description="Polar residues" evidence="1">
    <location>
        <begin position="21"/>
        <end position="37"/>
    </location>
</feature>
<dbReference type="Gene3D" id="1.20.5.190">
    <property type="match status" value="1"/>
</dbReference>
<dbReference type="PROSITE" id="PS50096">
    <property type="entry name" value="IQ"/>
    <property type="match status" value="1"/>
</dbReference>
<protein>
    <recommendedName>
        <fullName evidence="2">WW domain-containing protein</fullName>
    </recommendedName>
</protein>
<dbReference type="EMBL" id="CDMZ01000366">
    <property type="protein sequence ID" value="CEM12776.1"/>
    <property type="molecule type" value="Genomic_DNA"/>
</dbReference>
<evidence type="ECO:0000313" key="3">
    <source>
        <dbReference type="EMBL" id="CEM12776.1"/>
    </source>
</evidence>
<name>A0A0G4FGY7_9ALVE</name>
<dbReference type="CDD" id="cd00201">
    <property type="entry name" value="WW"/>
    <property type="match status" value="1"/>
</dbReference>